<evidence type="ECO:0000313" key="1">
    <source>
        <dbReference type="EMBL" id="CAG8618170.1"/>
    </source>
</evidence>
<dbReference type="Proteomes" id="UP000789706">
    <property type="component" value="Unassembled WGS sequence"/>
</dbReference>
<keyword evidence="2" id="KW-1185">Reference proteome</keyword>
<feature type="non-terminal residue" evidence="1">
    <location>
        <position position="230"/>
    </location>
</feature>
<proteinExistence type="predicted"/>
<name>A0A9N9D025_9GLOM</name>
<organism evidence="1 2">
    <name type="scientific">Diversispora eburnea</name>
    <dbReference type="NCBI Taxonomy" id="1213867"/>
    <lineage>
        <taxon>Eukaryota</taxon>
        <taxon>Fungi</taxon>
        <taxon>Fungi incertae sedis</taxon>
        <taxon>Mucoromycota</taxon>
        <taxon>Glomeromycotina</taxon>
        <taxon>Glomeromycetes</taxon>
        <taxon>Diversisporales</taxon>
        <taxon>Diversisporaceae</taxon>
        <taxon>Diversispora</taxon>
    </lineage>
</organism>
<protein>
    <submittedName>
        <fullName evidence="1">11912_t:CDS:1</fullName>
    </submittedName>
</protein>
<gene>
    <name evidence="1" type="ORF">DEBURN_LOCUS10258</name>
</gene>
<sequence>MANSIRVIQLDQTVDNLKSRGEFATRVIGLSYGITAKELFPHVVKLGAKTCYFPHIRNNRKKNETIISFALKEECDNAIEFKWKTVNFNIQIATKRIEKFGAMYKKYNSHYFKIISRQAGEKTYAKVVKNKINRNYDNNNSEYDEDMVRSDDEENNINNNNKGKAISTKIPSTEDKVIEMLQQIVGHVSSLEQKIKESLPNTRDMKSTVNNNHFFNVATHNVKDFNDPVK</sequence>
<reference evidence="1" key="1">
    <citation type="submission" date="2021-06" db="EMBL/GenBank/DDBJ databases">
        <authorList>
            <person name="Kallberg Y."/>
            <person name="Tangrot J."/>
            <person name="Rosling A."/>
        </authorList>
    </citation>
    <scope>NUCLEOTIDE SEQUENCE</scope>
    <source>
        <strain evidence="1">AZ414A</strain>
    </source>
</reference>
<dbReference type="EMBL" id="CAJVPK010002758">
    <property type="protein sequence ID" value="CAG8618170.1"/>
    <property type="molecule type" value="Genomic_DNA"/>
</dbReference>
<comment type="caution">
    <text evidence="1">The sequence shown here is derived from an EMBL/GenBank/DDBJ whole genome shotgun (WGS) entry which is preliminary data.</text>
</comment>
<dbReference type="AlphaFoldDB" id="A0A9N9D025"/>
<evidence type="ECO:0000313" key="2">
    <source>
        <dbReference type="Proteomes" id="UP000789706"/>
    </source>
</evidence>
<accession>A0A9N9D025</accession>